<dbReference type="EMBL" id="SWLB01000014">
    <property type="protein sequence ID" value="KAF3329881.1"/>
    <property type="molecule type" value="Genomic_DNA"/>
</dbReference>
<name>A0A833QYF8_9POAL</name>
<dbReference type="InterPro" id="IPR000184">
    <property type="entry name" value="Bac_surfAg_D15"/>
</dbReference>
<comment type="subcellular location">
    <subcellularLocation>
        <location evidence="3">Plastid</location>
        <location evidence="3">Chloroplast outer membrane</location>
    </subcellularLocation>
</comment>
<evidence type="ECO:0000256" key="4">
    <source>
        <dbReference type="SAM" id="MobiDB-lite"/>
    </source>
</evidence>
<dbReference type="Gene3D" id="2.40.160.50">
    <property type="entry name" value="membrane protein fhac: a member of the omp85/tpsb transporter family"/>
    <property type="match status" value="1"/>
</dbReference>
<evidence type="ECO:0000256" key="3">
    <source>
        <dbReference type="ARBA" id="ARBA00024013"/>
    </source>
</evidence>
<evidence type="ECO:0000256" key="2">
    <source>
        <dbReference type="ARBA" id="ARBA00023136"/>
    </source>
</evidence>
<dbReference type="OrthoDB" id="1724197at2759"/>
<evidence type="ECO:0000256" key="1">
    <source>
        <dbReference type="ARBA" id="ARBA00022805"/>
    </source>
</evidence>
<evidence type="ECO:0000313" key="6">
    <source>
        <dbReference type="EMBL" id="KAF3329881.1"/>
    </source>
</evidence>
<feature type="domain" description="Bacterial surface antigen (D15)" evidence="5">
    <location>
        <begin position="162"/>
        <end position="434"/>
    </location>
</feature>
<dbReference type="GO" id="GO:0009707">
    <property type="term" value="C:chloroplast outer membrane"/>
    <property type="evidence" value="ECO:0007669"/>
    <property type="project" value="UniProtKB-SubCell"/>
</dbReference>
<gene>
    <name evidence="6" type="ORF">FCM35_KLT05212</name>
</gene>
<keyword evidence="1" id="KW-1002">Plastid outer membrane</keyword>
<feature type="region of interest" description="Disordered" evidence="4">
    <location>
        <begin position="1"/>
        <end position="38"/>
    </location>
</feature>
<dbReference type="Pfam" id="PF01103">
    <property type="entry name" value="Omp85"/>
    <property type="match status" value="1"/>
</dbReference>
<keyword evidence="7" id="KW-1185">Reference proteome</keyword>
<evidence type="ECO:0000259" key="5">
    <source>
        <dbReference type="Pfam" id="PF01103"/>
    </source>
</evidence>
<dbReference type="PANTHER" id="PTHR12815:SF15">
    <property type="entry name" value="OS11G0106200 PROTEIN"/>
    <property type="match status" value="1"/>
</dbReference>
<dbReference type="InterPro" id="IPR039910">
    <property type="entry name" value="D15-like"/>
</dbReference>
<keyword evidence="2" id="KW-0472">Membrane</keyword>
<reference evidence="6" key="1">
    <citation type="submission" date="2020-01" db="EMBL/GenBank/DDBJ databases">
        <title>Genome sequence of Kobresia littledalei, the first chromosome-level genome in the family Cyperaceae.</title>
        <authorList>
            <person name="Qu G."/>
        </authorList>
    </citation>
    <scope>NUCLEOTIDE SEQUENCE</scope>
    <source>
        <strain evidence="6">C.B.Clarke</strain>
        <tissue evidence="6">Leaf</tissue>
    </source>
</reference>
<dbReference type="AlphaFoldDB" id="A0A833QYF8"/>
<evidence type="ECO:0000313" key="7">
    <source>
        <dbReference type="Proteomes" id="UP000623129"/>
    </source>
</evidence>
<comment type="caution">
    <text evidence="6">The sequence shown here is derived from an EMBL/GenBank/DDBJ whole genome shotgun (WGS) entry which is preliminary data.</text>
</comment>
<dbReference type="Proteomes" id="UP000623129">
    <property type="component" value="Unassembled WGS sequence"/>
</dbReference>
<feature type="compositionally biased region" description="Acidic residues" evidence="4">
    <location>
        <begin position="18"/>
        <end position="34"/>
    </location>
</feature>
<dbReference type="PANTHER" id="PTHR12815">
    <property type="entry name" value="SORTING AND ASSEMBLY MACHINERY SAMM50 PROTEIN FAMILY MEMBER"/>
    <property type="match status" value="1"/>
</dbReference>
<organism evidence="6 7">
    <name type="scientific">Carex littledalei</name>
    <dbReference type="NCBI Taxonomy" id="544730"/>
    <lineage>
        <taxon>Eukaryota</taxon>
        <taxon>Viridiplantae</taxon>
        <taxon>Streptophyta</taxon>
        <taxon>Embryophyta</taxon>
        <taxon>Tracheophyta</taxon>
        <taxon>Spermatophyta</taxon>
        <taxon>Magnoliopsida</taxon>
        <taxon>Liliopsida</taxon>
        <taxon>Poales</taxon>
        <taxon>Cyperaceae</taxon>
        <taxon>Cyperoideae</taxon>
        <taxon>Cariceae</taxon>
        <taxon>Carex</taxon>
        <taxon>Carex subgen. Euthyceras</taxon>
    </lineage>
</organism>
<sequence>MSTPSHYAASVEPQHGSDEEENEADEEDDDEGPTDSESISSLLRRLAASPVPIKVHSVQINNSSRTKRELIESVLDLSSILKSSTFQELVYVAGLANARLKRLGVFRSVRITIDAGPDEVPGSSVVVVDVDEAVHPFAGDFFVDFNTKEYAWLLGSSIKLKNLLGYADIWDISTSYGWDQSPELSAGLILPVIKYMPSPFIARISLFPQELFNRQSYKDRLMGLSFGLISTLNHNLSYDLSWRILSDPTRVQPHLIQHWLSNGVFNSIKYTYNVDVRDSLVRPTCGYAFLSSSQIGFTPTNWRSWFFRQEFDLRAAFPLKYLKSSLNLGVSAGLITPFGKEITDLPPNMAYKFHFSTTSPTSRLGGLSLFGLKPKGSTLLDTSSSDATGGDIAVTAFADLSFDLPVKFLREKGVYGHAFVNAGNVLNYCYILKQFQNDGGKTGIQLNFSSP</sequence>
<protein>
    <submittedName>
        <fullName evidence="6">SAM50-like protein SPAC17C9.06</fullName>
    </submittedName>
</protein>
<proteinExistence type="predicted"/>
<accession>A0A833QYF8</accession>
<keyword evidence="1" id="KW-0934">Plastid</keyword>